<dbReference type="GO" id="GO:0003887">
    <property type="term" value="F:DNA-directed DNA polymerase activity"/>
    <property type="evidence" value="ECO:0007669"/>
    <property type="project" value="UniProtKB-KW"/>
</dbReference>
<keyword evidence="3" id="KW-0235">DNA replication</keyword>
<evidence type="ECO:0000259" key="5">
    <source>
        <dbReference type="Pfam" id="PF21694"/>
    </source>
</evidence>
<dbReference type="GO" id="GO:0006261">
    <property type="term" value="P:DNA-templated DNA replication"/>
    <property type="evidence" value="ECO:0007669"/>
    <property type="project" value="TreeGrafter"/>
</dbReference>
<dbReference type="AlphaFoldDB" id="A0A1G2MGK6"/>
<dbReference type="InterPro" id="IPR048466">
    <property type="entry name" value="DNA_pol3_delta-like_C"/>
</dbReference>
<dbReference type="PANTHER" id="PTHR34388:SF1">
    <property type="entry name" value="DNA POLYMERASE III SUBUNIT DELTA"/>
    <property type="match status" value="1"/>
</dbReference>
<name>A0A1G2MGK6_9BACT</name>
<evidence type="ECO:0000256" key="2">
    <source>
        <dbReference type="ARBA" id="ARBA00022695"/>
    </source>
</evidence>
<dbReference type="Gene3D" id="1.20.272.10">
    <property type="match status" value="1"/>
</dbReference>
<evidence type="ECO:0000256" key="4">
    <source>
        <dbReference type="ARBA" id="ARBA00022932"/>
    </source>
</evidence>
<reference evidence="6 7" key="1">
    <citation type="journal article" date="2016" name="Nat. Commun.">
        <title>Thousands of microbial genomes shed light on interconnected biogeochemical processes in an aquifer system.</title>
        <authorList>
            <person name="Anantharaman K."/>
            <person name="Brown C.T."/>
            <person name="Hug L.A."/>
            <person name="Sharon I."/>
            <person name="Castelle C.J."/>
            <person name="Probst A.J."/>
            <person name="Thomas B.C."/>
            <person name="Singh A."/>
            <person name="Wilkins M.J."/>
            <person name="Karaoz U."/>
            <person name="Brodie E.L."/>
            <person name="Williams K.H."/>
            <person name="Hubbard S.S."/>
            <person name="Banfield J.F."/>
        </authorList>
    </citation>
    <scope>NUCLEOTIDE SEQUENCE [LARGE SCALE GENOMIC DNA]</scope>
</reference>
<dbReference type="EMBL" id="MHRJ01000016">
    <property type="protein sequence ID" value="OHA23045.1"/>
    <property type="molecule type" value="Genomic_DNA"/>
</dbReference>
<protein>
    <recommendedName>
        <fullName evidence="5">DNA polymerase III delta subunit-like C-terminal domain-containing protein</fullName>
    </recommendedName>
</protein>
<keyword evidence="2" id="KW-0548">Nucleotidyltransferase</keyword>
<dbReference type="GO" id="GO:0009360">
    <property type="term" value="C:DNA polymerase III complex"/>
    <property type="evidence" value="ECO:0007669"/>
    <property type="project" value="TreeGrafter"/>
</dbReference>
<keyword evidence="1" id="KW-0808">Transferase</keyword>
<comment type="caution">
    <text evidence="6">The sequence shown here is derived from an EMBL/GenBank/DDBJ whole genome shotgun (WGS) entry which is preliminary data.</text>
</comment>
<evidence type="ECO:0000256" key="3">
    <source>
        <dbReference type="ARBA" id="ARBA00022705"/>
    </source>
</evidence>
<evidence type="ECO:0000256" key="1">
    <source>
        <dbReference type="ARBA" id="ARBA00022679"/>
    </source>
</evidence>
<dbReference type="Pfam" id="PF21694">
    <property type="entry name" value="DNA_pol3_delta_C"/>
    <property type="match status" value="1"/>
</dbReference>
<dbReference type="GO" id="GO:0003677">
    <property type="term" value="F:DNA binding"/>
    <property type="evidence" value="ECO:0007669"/>
    <property type="project" value="InterPro"/>
</dbReference>
<proteinExistence type="predicted"/>
<sequence>MLYLLYGTDTDKTREKARALVATLRKKEPEAELFRVNSEYCSDALLQELAAGQGLFSSAYIIQLSFLFEKPEMKEVFLNRLEEIAQSPNIFISLEGDVDKKTLLMVAEVAEKVQSFEKKKTVGKAEFNIFSLTDAFGKRDKRNLWVLFQKAIGREASPEEIHGILFWQLKSMLLASSCASAGEAGISPFVFRKSKGFLKNYSAEELQNLSSKFVSLYHDAHRGIHDFSIALERLILTL</sequence>
<feature type="domain" description="DNA polymerase III delta subunit-like C-terminal" evidence="5">
    <location>
        <begin position="128"/>
        <end position="237"/>
    </location>
</feature>
<dbReference type="Proteomes" id="UP000176493">
    <property type="component" value="Unassembled WGS sequence"/>
</dbReference>
<evidence type="ECO:0000313" key="6">
    <source>
        <dbReference type="EMBL" id="OHA23045.1"/>
    </source>
</evidence>
<evidence type="ECO:0000313" key="7">
    <source>
        <dbReference type="Proteomes" id="UP000176493"/>
    </source>
</evidence>
<gene>
    <name evidence="6" type="ORF">A2W52_00330</name>
</gene>
<accession>A0A1G2MGK6</accession>
<dbReference type="InterPro" id="IPR005790">
    <property type="entry name" value="DNA_polIII_delta"/>
</dbReference>
<keyword evidence="4" id="KW-0239">DNA-directed DNA polymerase</keyword>
<dbReference type="PANTHER" id="PTHR34388">
    <property type="entry name" value="DNA POLYMERASE III SUBUNIT DELTA"/>
    <property type="match status" value="1"/>
</dbReference>
<organism evidence="6 7">
    <name type="scientific">Candidatus Taylorbacteria bacterium RIFCSPHIGHO2_02_49_25</name>
    <dbReference type="NCBI Taxonomy" id="1802305"/>
    <lineage>
        <taxon>Bacteria</taxon>
        <taxon>Candidatus Tayloriibacteriota</taxon>
    </lineage>
</organism>